<gene>
    <name evidence="1" type="ORF">H920_15194</name>
</gene>
<keyword evidence="2" id="KW-1185">Reference proteome</keyword>
<dbReference type="Proteomes" id="UP000028990">
    <property type="component" value="Unassembled WGS sequence"/>
</dbReference>
<dbReference type="AlphaFoldDB" id="A0A091CV21"/>
<proteinExistence type="predicted"/>
<dbReference type="EMBL" id="KN123763">
    <property type="protein sequence ID" value="KFO23434.1"/>
    <property type="molecule type" value="Genomic_DNA"/>
</dbReference>
<evidence type="ECO:0000313" key="2">
    <source>
        <dbReference type="Proteomes" id="UP000028990"/>
    </source>
</evidence>
<protein>
    <submittedName>
        <fullName evidence="1">Uncharacterized protein</fullName>
    </submittedName>
</protein>
<sequence>MAALMSGIGLTSPFHGYFDFEGEPGASGDRASYPLPLPYESLSAAQDPLMKGYPGRPLSALKSPEEVVFNLPAGGNLLQFPDCHMKLSSFLLIPYRSLLL</sequence>
<evidence type="ECO:0000313" key="1">
    <source>
        <dbReference type="EMBL" id="KFO23434.1"/>
    </source>
</evidence>
<name>A0A091CV21_FUKDA</name>
<organism evidence="1 2">
    <name type="scientific">Fukomys damarensis</name>
    <name type="common">Damaraland mole rat</name>
    <name type="synonym">Cryptomys damarensis</name>
    <dbReference type="NCBI Taxonomy" id="885580"/>
    <lineage>
        <taxon>Eukaryota</taxon>
        <taxon>Metazoa</taxon>
        <taxon>Chordata</taxon>
        <taxon>Craniata</taxon>
        <taxon>Vertebrata</taxon>
        <taxon>Euteleostomi</taxon>
        <taxon>Mammalia</taxon>
        <taxon>Eutheria</taxon>
        <taxon>Euarchontoglires</taxon>
        <taxon>Glires</taxon>
        <taxon>Rodentia</taxon>
        <taxon>Hystricomorpha</taxon>
        <taxon>Bathyergidae</taxon>
        <taxon>Fukomys</taxon>
    </lineage>
</organism>
<reference evidence="1 2" key="1">
    <citation type="submission" date="2013-11" db="EMBL/GenBank/DDBJ databases">
        <title>The Damaraland mole rat (Fukomys damarensis) genome and evolution of African mole rats.</title>
        <authorList>
            <person name="Gladyshev V.N."/>
            <person name="Fang X."/>
        </authorList>
    </citation>
    <scope>NUCLEOTIDE SEQUENCE [LARGE SCALE GENOMIC DNA]</scope>
    <source>
        <tissue evidence="1">Liver</tissue>
    </source>
</reference>
<accession>A0A091CV21</accession>